<dbReference type="Proteomes" id="UP000030787">
    <property type="component" value="Chromosome"/>
</dbReference>
<evidence type="ECO:0000313" key="2">
    <source>
        <dbReference type="EMBL" id="AIZ56922.1"/>
    </source>
</evidence>
<dbReference type="GeneID" id="24818716"/>
<dbReference type="InterPro" id="IPR029052">
    <property type="entry name" value="Metallo-depent_PP-like"/>
</dbReference>
<dbReference type="PANTHER" id="PTHR39323">
    <property type="entry name" value="BLR1149 PROTEIN"/>
    <property type="match status" value="1"/>
</dbReference>
<dbReference type="InterPro" id="IPR004843">
    <property type="entry name" value="Calcineurin-like_PHP"/>
</dbReference>
<dbReference type="KEGG" id="mear:Mpt1_c10540"/>
<dbReference type="Pfam" id="PF00149">
    <property type="entry name" value="Metallophos"/>
    <property type="match status" value="1"/>
</dbReference>
<protein>
    <submittedName>
        <fullName evidence="2">Calcineurin-like phosphoesterase superfamily domain protein</fullName>
    </submittedName>
</protein>
<dbReference type="OrthoDB" id="10013at2157"/>
<dbReference type="RefSeq" id="WP_048112842.1">
    <property type="nucleotide sequence ID" value="NZ_CP010070.1"/>
</dbReference>
<organism evidence="2 3">
    <name type="scientific">Candidatus Methanoplasma termitum</name>
    <dbReference type="NCBI Taxonomy" id="1577791"/>
    <lineage>
        <taxon>Archaea</taxon>
        <taxon>Methanobacteriati</taxon>
        <taxon>Thermoplasmatota</taxon>
        <taxon>Thermoplasmata</taxon>
        <taxon>Methanomassiliicoccales</taxon>
        <taxon>Methanomassiliicoccaceae</taxon>
        <taxon>Candidatus Methanoplasma</taxon>
    </lineage>
</organism>
<dbReference type="CDD" id="cd07391">
    <property type="entry name" value="MPP_PF1019"/>
    <property type="match status" value="1"/>
</dbReference>
<proteinExistence type="predicted"/>
<accession>A0A0A7LF20</accession>
<dbReference type="STRING" id="1577791.Mpt1_c10540"/>
<evidence type="ECO:0000313" key="3">
    <source>
        <dbReference type="Proteomes" id="UP000030787"/>
    </source>
</evidence>
<dbReference type="InterPro" id="IPR024173">
    <property type="entry name" value="Pesterase_MJ0037-like"/>
</dbReference>
<evidence type="ECO:0000259" key="1">
    <source>
        <dbReference type="Pfam" id="PF00149"/>
    </source>
</evidence>
<name>A0A0A7LF20_9ARCH</name>
<dbReference type="SUPFAM" id="SSF56300">
    <property type="entry name" value="Metallo-dependent phosphatases"/>
    <property type="match status" value="1"/>
</dbReference>
<dbReference type="GO" id="GO:0016787">
    <property type="term" value="F:hydrolase activity"/>
    <property type="evidence" value="ECO:0007669"/>
    <property type="project" value="InterPro"/>
</dbReference>
<feature type="domain" description="Calcineurin-like phosphoesterase" evidence="1">
    <location>
        <begin position="18"/>
        <end position="146"/>
    </location>
</feature>
<gene>
    <name evidence="2" type="ORF">Mpt1_c10540</name>
</gene>
<sequence length="262" mass="28971">MDLQPVHGIPALRADEYLVIGDLHIGIESHLRAKGFHLASRTDYMLDQIIEAAGSSANRLIVLGDVKDSVPGSTKQEYKEIPTFFERLLERFDTVDVVRGNHDTNIEEFLPEQVKIRPASGMKIEGVGFVHGHTWPSAEVMTAETLVMAHDHPAVMFRDGVGRQVNEPCWVRGMFKDIPSERYDTVPKNFIIVPAFNKMLGGSPVNIVGEPLLGPIMGGELLDLENSTVHLLDGVDLGKLSGLMVTGANNRKWGRKIKQELS</sequence>
<dbReference type="PANTHER" id="PTHR39323:SF1">
    <property type="entry name" value="BLR1149 PROTEIN"/>
    <property type="match status" value="1"/>
</dbReference>
<dbReference type="PIRSF" id="PIRSF000887">
    <property type="entry name" value="Pesterase_MJ0037"/>
    <property type="match status" value="1"/>
</dbReference>
<dbReference type="HOGENOM" id="CLU_075478_0_0_2"/>
<dbReference type="Gene3D" id="3.60.21.10">
    <property type="match status" value="1"/>
</dbReference>
<dbReference type="AlphaFoldDB" id="A0A0A7LF20"/>
<reference evidence="2 3" key="1">
    <citation type="journal article" date="2014" name="Appl. Environ. Microbiol.">
        <title>Comparative Genome Analysis of 'Candidatus Methanoplasma termitum' Indicates a New Mode of Energy Metabolism in the Seventh Order of Methanogens.</title>
        <authorList>
            <person name="Lang K."/>
            <person name="Schuldes J."/>
            <person name="Klingl A."/>
            <person name="Poehlein A."/>
            <person name="Daniel R."/>
            <person name="Brune A."/>
        </authorList>
    </citation>
    <scope>NUCLEOTIDE SEQUENCE [LARGE SCALE GENOMIC DNA]</scope>
    <source>
        <strain evidence="3">Mpt1</strain>
    </source>
</reference>
<keyword evidence="3" id="KW-1185">Reference proteome</keyword>
<dbReference type="EMBL" id="CP010070">
    <property type="protein sequence ID" value="AIZ56922.1"/>
    <property type="molecule type" value="Genomic_DNA"/>
</dbReference>